<evidence type="ECO:0000256" key="6">
    <source>
        <dbReference type="PIRSR" id="PIRSR604808-2"/>
    </source>
</evidence>
<evidence type="ECO:0000256" key="3">
    <source>
        <dbReference type="ARBA" id="ARBA00022801"/>
    </source>
</evidence>
<dbReference type="Pfam" id="PF03372">
    <property type="entry name" value="Exo_endo_phos"/>
    <property type="match status" value="1"/>
</dbReference>
<feature type="binding site" evidence="6">
    <location>
        <position position="34"/>
    </location>
    <ligand>
        <name>Mg(2+)</name>
        <dbReference type="ChEBI" id="CHEBI:18420"/>
        <label>1</label>
    </ligand>
</feature>
<feature type="binding site" evidence="6">
    <location>
        <position position="250"/>
    </location>
    <ligand>
        <name>Mg(2+)</name>
        <dbReference type="ChEBI" id="CHEBI:18420"/>
        <label>1</label>
    </ligand>
</feature>
<evidence type="ECO:0000256" key="5">
    <source>
        <dbReference type="PIRSR" id="PIRSR604808-1"/>
    </source>
</evidence>
<feature type="site" description="Transition state stabilizer" evidence="7">
    <location>
        <position position="152"/>
    </location>
</feature>
<feature type="binding site" evidence="6">
    <location>
        <position position="251"/>
    </location>
    <ligand>
        <name>Mg(2+)</name>
        <dbReference type="ChEBI" id="CHEBI:18420"/>
        <label>1</label>
    </ligand>
</feature>
<feature type="active site" description="Proton acceptor" evidence="5">
    <location>
        <position position="251"/>
    </location>
</feature>
<evidence type="ECO:0000259" key="8">
    <source>
        <dbReference type="Pfam" id="PF03372"/>
    </source>
</evidence>
<feature type="active site" evidence="5">
    <location>
        <position position="109"/>
    </location>
</feature>
<dbReference type="Proteomes" id="UP000290759">
    <property type="component" value="Unassembled WGS sequence"/>
</dbReference>
<dbReference type="GO" id="GO:0008311">
    <property type="term" value="F:double-stranded DNA 3'-5' DNA exonuclease activity"/>
    <property type="evidence" value="ECO:0007669"/>
    <property type="project" value="UniProtKB-EC"/>
</dbReference>
<evidence type="ECO:0000313" key="10">
    <source>
        <dbReference type="Proteomes" id="UP000290759"/>
    </source>
</evidence>
<dbReference type="GO" id="GO:0046872">
    <property type="term" value="F:metal ion binding"/>
    <property type="evidence" value="ECO:0007669"/>
    <property type="project" value="UniProtKB-KW"/>
</dbReference>
<keyword evidence="4 6" id="KW-0460">Magnesium</keyword>
<dbReference type="OrthoDB" id="9803914at2"/>
<evidence type="ECO:0000256" key="7">
    <source>
        <dbReference type="PIRSR" id="PIRSR604808-3"/>
    </source>
</evidence>
<dbReference type="RefSeq" id="WP_129226784.1">
    <property type="nucleotide sequence ID" value="NZ_QYBB01000011.1"/>
</dbReference>
<feature type="active site" description="Proton donor/acceptor" evidence="5">
    <location>
        <position position="150"/>
    </location>
</feature>
<feature type="binding site" evidence="6">
    <location>
        <position position="150"/>
    </location>
    <ligand>
        <name>Mg(2+)</name>
        <dbReference type="ChEBI" id="CHEBI:18420"/>
        <label>1</label>
    </ligand>
</feature>
<feature type="site" description="Interaction with DNA substrate" evidence="7">
    <location>
        <position position="251"/>
    </location>
</feature>
<feature type="binding site" evidence="6">
    <location>
        <position position="152"/>
    </location>
    <ligand>
        <name>Mg(2+)</name>
        <dbReference type="ChEBI" id="CHEBI:18420"/>
        <label>1</label>
    </ligand>
</feature>
<reference evidence="9 10" key="1">
    <citation type="submission" date="2018-12" db="EMBL/GenBank/DDBJ databases">
        <authorList>
            <person name="Grouzdev D.S."/>
            <person name="Krutkina M.S."/>
        </authorList>
    </citation>
    <scope>NUCLEOTIDE SEQUENCE [LARGE SCALE GENOMIC DNA]</scope>
    <source>
        <strain evidence="9 10">RmlP026</strain>
    </source>
</reference>
<dbReference type="EC" id="3.1.11.2" evidence="9"/>
<dbReference type="GO" id="GO:0004519">
    <property type="term" value="F:endonuclease activity"/>
    <property type="evidence" value="ECO:0007669"/>
    <property type="project" value="InterPro"/>
</dbReference>
<name>A0A4Q2U9R8_9HYPH</name>
<dbReference type="CDD" id="cd09086">
    <property type="entry name" value="ExoIII-like_AP-endo"/>
    <property type="match status" value="1"/>
</dbReference>
<dbReference type="InterPro" id="IPR020847">
    <property type="entry name" value="AP_endonuclease_F1_BS"/>
</dbReference>
<comment type="caution">
    <text evidence="9">The sequence shown here is derived from an EMBL/GenBank/DDBJ whole genome shotgun (WGS) entry which is preliminary data.</text>
</comment>
<dbReference type="SUPFAM" id="SSF56219">
    <property type="entry name" value="DNase I-like"/>
    <property type="match status" value="1"/>
</dbReference>
<reference evidence="9 10" key="2">
    <citation type="submission" date="2019-02" db="EMBL/GenBank/DDBJ databases">
        <title>'Lichenibacterium ramalinii' gen. nov. sp. nov., 'Lichenibacterium minor' gen. nov. sp. nov.</title>
        <authorList>
            <person name="Pankratov T."/>
        </authorList>
    </citation>
    <scope>NUCLEOTIDE SEQUENCE [LARGE SCALE GENOMIC DNA]</scope>
    <source>
        <strain evidence="9 10">RmlP026</strain>
    </source>
</reference>
<dbReference type="PANTHER" id="PTHR43250:SF2">
    <property type="entry name" value="EXODEOXYRIBONUCLEASE III"/>
    <property type="match status" value="1"/>
</dbReference>
<dbReference type="PROSITE" id="PS51435">
    <property type="entry name" value="AP_NUCLEASE_F1_4"/>
    <property type="match status" value="1"/>
</dbReference>
<evidence type="ECO:0000256" key="4">
    <source>
        <dbReference type="ARBA" id="ARBA00022842"/>
    </source>
</evidence>
<dbReference type="InterPro" id="IPR004808">
    <property type="entry name" value="AP_endonuc_1"/>
</dbReference>
<dbReference type="PANTHER" id="PTHR43250">
    <property type="entry name" value="EXODEOXYRIBONUCLEASE III"/>
    <property type="match status" value="1"/>
</dbReference>
<proteinExistence type="inferred from homology"/>
<dbReference type="InterPro" id="IPR005135">
    <property type="entry name" value="Endo/exonuclease/phosphatase"/>
</dbReference>
<evidence type="ECO:0000256" key="1">
    <source>
        <dbReference type="ARBA" id="ARBA00007092"/>
    </source>
</evidence>
<dbReference type="InterPro" id="IPR037493">
    <property type="entry name" value="ExoIII-like"/>
</dbReference>
<feature type="domain" description="Endonuclease/exonuclease/phosphatase" evidence="8">
    <location>
        <begin position="4"/>
        <end position="251"/>
    </location>
</feature>
<dbReference type="GO" id="GO:0003677">
    <property type="term" value="F:DNA binding"/>
    <property type="evidence" value="ECO:0007669"/>
    <property type="project" value="InterPro"/>
</dbReference>
<keyword evidence="2 6" id="KW-0479">Metal-binding</keyword>
<dbReference type="AlphaFoldDB" id="A0A4Q2U9R8"/>
<dbReference type="GO" id="GO:0006281">
    <property type="term" value="P:DNA repair"/>
    <property type="evidence" value="ECO:0007669"/>
    <property type="project" value="InterPro"/>
</dbReference>
<keyword evidence="10" id="KW-1185">Reference proteome</keyword>
<comment type="similarity">
    <text evidence="1">Belongs to the DNA repair enzymes AP/ExoA family.</text>
</comment>
<evidence type="ECO:0000313" key="9">
    <source>
        <dbReference type="EMBL" id="RYC31837.1"/>
    </source>
</evidence>
<dbReference type="PROSITE" id="PS00726">
    <property type="entry name" value="AP_NUCLEASE_F1_1"/>
    <property type="match status" value="1"/>
</dbReference>
<dbReference type="InterPro" id="IPR036691">
    <property type="entry name" value="Endo/exonu/phosph_ase_sf"/>
</dbReference>
<evidence type="ECO:0000256" key="2">
    <source>
        <dbReference type="ARBA" id="ARBA00022723"/>
    </source>
</evidence>
<keyword evidence="3 9" id="KW-0378">Hydrolase</keyword>
<dbReference type="EMBL" id="QYBB01000011">
    <property type="protein sequence ID" value="RYC31837.1"/>
    <property type="molecule type" value="Genomic_DNA"/>
</dbReference>
<feature type="site" description="Important for catalytic activity" evidence="7">
    <location>
        <position position="221"/>
    </location>
</feature>
<organism evidence="9 10">
    <name type="scientific">Lichenibacterium minor</name>
    <dbReference type="NCBI Taxonomy" id="2316528"/>
    <lineage>
        <taxon>Bacteria</taxon>
        <taxon>Pseudomonadati</taxon>
        <taxon>Pseudomonadota</taxon>
        <taxon>Alphaproteobacteria</taxon>
        <taxon>Hyphomicrobiales</taxon>
        <taxon>Lichenihabitantaceae</taxon>
        <taxon>Lichenibacterium</taxon>
    </lineage>
</organism>
<keyword evidence="6" id="KW-0464">Manganese</keyword>
<gene>
    <name evidence="9" type="primary">xth</name>
    <name evidence="9" type="ORF">D3273_11970</name>
</gene>
<accession>A0A4Q2U9R8</accession>
<protein>
    <submittedName>
        <fullName evidence="9">Exodeoxyribonuclease III</fullName>
        <ecNumber evidence="9">3.1.11.2</ecNumber>
    </submittedName>
</protein>
<dbReference type="NCBIfam" id="TIGR00195">
    <property type="entry name" value="exoDNase_III"/>
    <property type="match status" value="1"/>
</dbReference>
<dbReference type="Gene3D" id="3.60.10.10">
    <property type="entry name" value="Endonuclease/exonuclease/phosphatase"/>
    <property type="match status" value="1"/>
</dbReference>
<comment type="cofactor">
    <cofactor evidence="6">
        <name>Mg(2+)</name>
        <dbReference type="ChEBI" id="CHEBI:18420"/>
    </cofactor>
    <cofactor evidence="6">
        <name>Mn(2+)</name>
        <dbReference type="ChEBI" id="CHEBI:29035"/>
    </cofactor>
    <text evidence="6">Probably binds two magnesium or manganese ions per subunit.</text>
</comment>
<dbReference type="NCBIfam" id="TIGR00633">
    <property type="entry name" value="xth"/>
    <property type="match status" value="1"/>
</dbReference>
<sequence length="259" mass="28649">MRIATWNVNSVRQRLPHLLDYLGKAAPDVLCLQELKCVDDAFPRAEIEAAGYRSAVHGQKGFNGVAILTRAEPLEVRIGLPGDEGDVQSRYIEAVMAGPAGPVRVASIYLPNGNPPDTDKFPYKLGFMDRLIRRASELIQAEDCFVLAGDYNVIPEPRDAYDAAAWTGDALFLPDTRRRFRTLLNLGLTEAVRATTDAAGVYSFWDYQAGAWQKDRGIRIDHLLLSPRAADRLRSAAIDKHVRAADKPSDHVPVRIDLG</sequence>
<feature type="binding site" evidence="6">
    <location>
        <position position="7"/>
    </location>
    <ligand>
        <name>Mg(2+)</name>
        <dbReference type="ChEBI" id="CHEBI:18420"/>
        <label>1</label>
    </ligand>
</feature>